<comment type="caution">
    <text evidence="3">The sequence shown here is derived from an EMBL/GenBank/DDBJ whole genome shotgun (WGS) entry which is preliminary data.</text>
</comment>
<keyword evidence="2" id="KW-0472">Membrane</keyword>
<protein>
    <recommendedName>
        <fullName evidence="5">Septum formation initiator</fullName>
    </recommendedName>
</protein>
<reference evidence="3 4" key="1">
    <citation type="submission" date="2023-12" db="EMBL/GenBank/DDBJ databases">
        <title>Description of new species of Mycobacterium terrae complex isolated from sewage at the Sao Paulo Zoological Park Foundation in Brazil.</title>
        <authorList>
            <person name="Romagnoli C.L."/>
            <person name="Conceicao E.C."/>
            <person name="Machado E."/>
            <person name="Barreto L.B.P.F."/>
            <person name="Sharma A."/>
            <person name="Silva N.M."/>
            <person name="Marques L.E."/>
            <person name="Juliana M.A."/>
            <person name="Lourenco M.C.S."/>
            <person name="Digiampietri L.A."/>
            <person name="Suffys P.N."/>
            <person name="Viana-Niero C."/>
        </authorList>
    </citation>
    <scope>NUCLEOTIDE SEQUENCE [LARGE SCALE GENOMIC DNA]</scope>
    <source>
        <strain evidence="3 4">MYC098</strain>
    </source>
</reference>
<evidence type="ECO:0000313" key="3">
    <source>
        <dbReference type="EMBL" id="MEB3023912.1"/>
    </source>
</evidence>
<feature type="transmembrane region" description="Helical" evidence="2">
    <location>
        <begin position="6"/>
        <end position="36"/>
    </location>
</feature>
<dbReference type="Proteomes" id="UP001299596">
    <property type="component" value="Unassembled WGS sequence"/>
</dbReference>
<evidence type="ECO:0000256" key="2">
    <source>
        <dbReference type="SAM" id="Phobius"/>
    </source>
</evidence>
<evidence type="ECO:0000256" key="1">
    <source>
        <dbReference type="SAM" id="Coils"/>
    </source>
</evidence>
<dbReference type="EMBL" id="JAYJJR010000024">
    <property type="protein sequence ID" value="MEB3023912.1"/>
    <property type="molecule type" value="Genomic_DNA"/>
</dbReference>
<dbReference type="RefSeq" id="WP_225406862.1">
    <property type="nucleotide sequence ID" value="NZ_JAYJJR010000024.1"/>
</dbReference>
<evidence type="ECO:0000313" key="4">
    <source>
        <dbReference type="Proteomes" id="UP001299596"/>
    </source>
</evidence>
<accession>A0ABU5XRH8</accession>
<keyword evidence="4" id="KW-1185">Reference proteome</keyword>
<proteinExistence type="predicted"/>
<name>A0ABU5XRH8_9MYCO</name>
<organism evidence="3 4">
    <name type="scientific">[Mycobacterium] crassicus</name>
    <dbReference type="NCBI Taxonomy" id="2872309"/>
    <lineage>
        <taxon>Bacteria</taxon>
        <taxon>Bacillati</taxon>
        <taxon>Actinomycetota</taxon>
        <taxon>Actinomycetes</taxon>
        <taxon>Mycobacteriales</taxon>
        <taxon>Mycobacteriaceae</taxon>
        <taxon>Mycolicibacter</taxon>
    </lineage>
</organism>
<feature type="coiled-coil region" evidence="1">
    <location>
        <begin position="51"/>
        <end position="99"/>
    </location>
</feature>
<keyword evidence="2" id="KW-1133">Transmembrane helix</keyword>
<evidence type="ECO:0008006" key="5">
    <source>
        <dbReference type="Google" id="ProtNLM"/>
    </source>
</evidence>
<keyword evidence="1" id="KW-0175">Coiled coil</keyword>
<gene>
    <name evidence="3" type="ORF">K6T79_23075</name>
</gene>
<sequence>MDELRLLWGAFCYMVVAFIGFCLWGPWGIVLLPVLVTAALIVKLKYDEAKLEQLRQGALRARAEADAAVERLRIADEELAAAEEELRAATEEKGRVRDALETRDWFIAGEDVPPN</sequence>
<keyword evidence="2" id="KW-0812">Transmembrane</keyword>